<evidence type="ECO:0000313" key="5">
    <source>
        <dbReference type="RefSeq" id="XP_015869056.3"/>
    </source>
</evidence>
<dbReference type="Gene3D" id="1.10.8.430">
    <property type="entry name" value="Helical domain of apoptotic protease-activating factors"/>
    <property type="match status" value="1"/>
</dbReference>
<feature type="compositionally biased region" description="Polar residues" evidence="2">
    <location>
        <begin position="135"/>
        <end position="153"/>
    </location>
</feature>
<reference evidence="5" key="2">
    <citation type="submission" date="2025-08" db="UniProtKB">
        <authorList>
            <consortium name="RefSeq"/>
        </authorList>
    </citation>
    <scope>IDENTIFICATION</scope>
    <source>
        <tissue evidence="5">Seedling</tissue>
    </source>
</reference>
<dbReference type="PANTHER" id="PTHR36766">
    <property type="entry name" value="PLANT BROAD-SPECTRUM MILDEW RESISTANCE PROTEIN RPW8"/>
    <property type="match status" value="1"/>
</dbReference>
<name>A0A6P3YY43_ZIZJJ</name>
<dbReference type="AlphaFoldDB" id="A0A6P3YY43"/>
<protein>
    <submittedName>
        <fullName evidence="5">Probable disease resistance protein At4g19060</fullName>
    </submittedName>
</protein>
<dbReference type="RefSeq" id="XP_015869056.3">
    <property type="nucleotide sequence ID" value="XM_016013570.4"/>
</dbReference>
<keyword evidence="1" id="KW-0611">Plant defense</keyword>
<sequence>METNETETQLATTVLNSKDRVEETPAMAPEIEQYLMSKFEKGLDVNAKGSSRIPFVSKFREIKTLLRKILWSTPREDSSMREKLYSLNDLLVESQMLSEKHCIFFSPEDLVTMNNIRMKLNKIKTELKEMKVQRAASNGNIQQQPKNGSSVDTPISKPPETSLPPAAEIKVHGFDEDAIIVKKLLLSRTNEDGFKAIAIVGTKGIGKTTLSQMIFNKPEVKTHFLPRIWVSMSNDDNDDDDDDDQDPKRAIVKRMLISLGVEKKTVSESHGLRDLLFALYLQLVGKKYLIVLDDARDKDSWYEQLNSGGLADDKKCETRFGDGLPKGYGGRVIVTSRNEELAKTMVGEKNLHHLLPLTSKSCWAIFKDAVNDDTYNPPNVEDLQMEVKQKCGGIPLAAKMMGEMCSQQRQDEAE</sequence>
<dbReference type="PRINTS" id="PR00364">
    <property type="entry name" value="DISEASERSIST"/>
</dbReference>
<dbReference type="Gene3D" id="3.40.50.300">
    <property type="entry name" value="P-loop containing nucleotide triphosphate hydrolases"/>
    <property type="match status" value="1"/>
</dbReference>
<dbReference type="InterPro" id="IPR027417">
    <property type="entry name" value="P-loop_NTPase"/>
</dbReference>
<proteinExistence type="predicted"/>
<dbReference type="SUPFAM" id="SSF52540">
    <property type="entry name" value="P-loop containing nucleoside triphosphate hydrolases"/>
    <property type="match status" value="1"/>
</dbReference>
<dbReference type="Pfam" id="PF00931">
    <property type="entry name" value="NB-ARC"/>
    <property type="match status" value="1"/>
</dbReference>
<dbReference type="GeneID" id="107406450"/>
<keyword evidence="4" id="KW-1185">Reference proteome</keyword>
<feature type="region of interest" description="Disordered" evidence="2">
    <location>
        <begin position="133"/>
        <end position="164"/>
    </location>
</feature>
<gene>
    <name evidence="5" type="primary">LOC107406450</name>
</gene>
<dbReference type="InterPro" id="IPR002182">
    <property type="entry name" value="NB-ARC"/>
</dbReference>
<evidence type="ECO:0000313" key="4">
    <source>
        <dbReference type="Proteomes" id="UP001652623"/>
    </source>
</evidence>
<evidence type="ECO:0000256" key="2">
    <source>
        <dbReference type="SAM" id="MobiDB-lite"/>
    </source>
</evidence>
<dbReference type="GO" id="GO:0006952">
    <property type="term" value="P:defense response"/>
    <property type="evidence" value="ECO:0007669"/>
    <property type="project" value="UniProtKB-KW"/>
</dbReference>
<reference evidence="4" key="1">
    <citation type="submission" date="2025-05" db="UniProtKB">
        <authorList>
            <consortium name="RefSeq"/>
        </authorList>
    </citation>
    <scope>NUCLEOTIDE SEQUENCE [LARGE SCALE GENOMIC DNA]</scope>
</reference>
<feature type="domain" description="NB-ARC" evidence="3">
    <location>
        <begin position="190"/>
        <end position="373"/>
    </location>
</feature>
<evidence type="ECO:0000259" key="3">
    <source>
        <dbReference type="Pfam" id="PF00931"/>
    </source>
</evidence>
<dbReference type="KEGG" id="zju:107406450"/>
<dbReference type="GO" id="GO:0043531">
    <property type="term" value="F:ADP binding"/>
    <property type="evidence" value="ECO:0007669"/>
    <property type="project" value="InterPro"/>
</dbReference>
<accession>A0A6P3YY43</accession>
<evidence type="ECO:0000256" key="1">
    <source>
        <dbReference type="ARBA" id="ARBA00022821"/>
    </source>
</evidence>
<dbReference type="Proteomes" id="UP001652623">
    <property type="component" value="Chromosome 1"/>
</dbReference>
<organism evidence="4 5">
    <name type="scientific">Ziziphus jujuba</name>
    <name type="common">Chinese jujube</name>
    <name type="synonym">Ziziphus sativa</name>
    <dbReference type="NCBI Taxonomy" id="326968"/>
    <lineage>
        <taxon>Eukaryota</taxon>
        <taxon>Viridiplantae</taxon>
        <taxon>Streptophyta</taxon>
        <taxon>Embryophyta</taxon>
        <taxon>Tracheophyta</taxon>
        <taxon>Spermatophyta</taxon>
        <taxon>Magnoliopsida</taxon>
        <taxon>eudicotyledons</taxon>
        <taxon>Gunneridae</taxon>
        <taxon>Pentapetalae</taxon>
        <taxon>rosids</taxon>
        <taxon>fabids</taxon>
        <taxon>Rosales</taxon>
        <taxon>Rhamnaceae</taxon>
        <taxon>Paliureae</taxon>
        <taxon>Ziziphus</taxon>
    </lineage>
</organism>
<dbReference type="InterPro" id="IPR042197">
    <property type="entry name" value="Apaf_helical"/>
</dbReference>
<dbReference type="PANTHER" id="PTHR36766:SF41">
    <property type="entry name" value="AAA+ ATPASE DOMAIN-CONTAINING PROTEIN"/>
    <property type="match status" value="1"/>
</dbReference>